<dbReference type="eggNOG" id="ENOG502T71X">
    <property type="taxonomic scope" value="Eukaryota"/>
</dbReference>
<reference evidence="2 3" key="2">
    <citation type="journal article" date="2008" name="Nature">
        <title>The Phaeodactylum genome reveals the evolutionary history of diatom genomes.</title>
        <authorList>
            <person name="Bowler C."/>
            <person name="Allen A.E."/>
            <person name="Badger J.H."/>
            <person name="Grimwood J."/>
            <person name="Jabbari K."/>
            <person name="Kuo A."/>
            <person name="Maheswari U."/>
            <person name="Martens C."/>
            <person name="Maumus F."/>
            <person name="Otillar R.P."/>
            <person name="Rayko E."/>
            <person name="Salamov A."/>
            <person name="Vandepoele K."/>
            <person name="Beszteri B."/>
            <person name="Gruber A."/>
            <person name="Heijde M."/>
            <person name="Katinka M."/>
            <person name="Mock T."/>
            <person name="Valentin K."/>
            <person name="Verret F."/>
            <person name="Berges J.A."/>
            <person name="Brownlee C."/>
            <person name="Cadoret J.P."/>
            <person name="Chiovitti A."/>
            <person name="Choi C.J."/>
            <person name="Coesel S."/>
            <person name="De Martino A."/>
            <person name="Detter J.C."/>
            <person name="Durkin C."/>
            <person name="Falciatore A."/>
            <person name="Fournet J."/>
            <person name="Haruta M."/>
            <person name="Huysman M.J."/>
            <person name="Jenkins B.D."/>
            <person name="Jiroutova K."/>
            <person name="Jorgensen R.E."/>
            <person name="Joubert Y."/>
            <person name="Kaplan A."/>
            <person name="Kroger N."/>
            <person name="Kroth P.G."/>
            <person name="La Roche J."/>
            <person name="Lindquist E."/>
            <person name="Lommer M."/>
            <person name="Martin-Jezequel V."/>
            <person name="Lopez P.J."/>
            <person name="Lucas S."/>
            <person name="Mangogna M."/>
            <person name="McGinnis K."/>
            <person name="Medlin L.K."/>
            <person name="Montsant A."/>
            <person name="Oudot-Le Secq M.P."/>
            <person name="Napoli C."/>
            <person name="Obornik M."/>
            <person name="Parker M.S."/>
            <person name="Petit J.L."/>
            <person name="Porcel B.M."/>
            <person name="Poulsen N."/>
            <person name="Robison M."/>
            <person name="Rychlewski L."/>
            <person name="Rynearson T.A."/>
            <person name="Schmutz J."/>
            <person name="Shapiro H."/>
            <person name="Siaut M."/>
            <person name="Stanley M."/>
            <person name="Sussman M.R."/>
            <person name="Taylor A.R."/>
            <person name="Vardi A."/>
            <person name="von Dassow P."/>
            <person name="Vyverman W."/>
            <person name="Willis A."/>
            <person name="Wyrwicz L.S."/>
            <person name="Rokhsar D.S."/>
            <person name="Weissenbach J."/>
            <person name="Armbrust E.V."/>
            <person name="Green B.R."/>
            <person name="Van de Peer Y."/>
            <person name="Grigoriev I.V."/>
        </authorList>
    </citation>
    <scope>NUCLEOTIDE SEQUENCE [LARGE SCALE GENOMIC DNA]</scope>
    <source>
        <strain evidence="2 3">CCMP1335</strain>
    </source>
</reference>
<dbReference type="KEGG" id="tps:THAPSDRAFT_10143"/>
<feature type="signal peptide" evidence="1">
    <location>
        <begin position="1"/>
        <end position="17"/>
    </location>
</feature>
<keyword evidence="3" id="KW-1185">Reference proteome</keyword>
<dbReference type="HOGENOM" id="CLU_840682_0_0_1"/>
<dbReference type="OMA" id="SVQLWHA"/>
<dbReference type="GeneID" id="7441999"/>
<name>B8CDD3_THAPS</name>
<dbReference type="Gene3D" id="1.25.40.10">
    <property type="entry name" value="Tetratricopeptide repeat domain"/>
    <property type="match status" value="1"/>
</dbReference>
<gene>
    <name evidence="2" type="ORF">THAPSDRAFT_10143</name>
</gene>
<dbReference type="RefSeq" id="XP_002294223.1">
    <property type="nucleotide sequence ID" value="XM_002294187.1"/>
</dbReference>
<dbReference type="AlphaFoldDB" id="B8CDD3"/>
<feature type="chain" id="PRO_5002869313" evidence="1">
    <location>
        <begin position="18"/>
        <end position="331"/>
    </location>
</feature>
<organism evidence="2 3">
    <name type="scientific">Thalassiosira pseudonana</name>
    <name type="common">Marine diatom</name>
    <name type="synonym">Cyclotella nana</name>
    <dbReference type="NCBI Taxonomy" id="35128"/>
    <lineage>
        <taxon>Eukaryota</taxon>
        <taxon>Sar</taxon>
        <taxon>Stramenopiles</taxon>
        <taxon>Ochrophyta</taxon>
        <taxon>Bacillariophyta</taxon>
        <taxon>Coscinodiscophyceae</taxon>
        <taxon>Thalassiosirophycidae</taxon>
        <taxon>Thalassiosirales</taxon>
        <taxon>Thalassiosiraceae</taxon>
        <taxon>Thalassiosira</taxon>
    </lineage>
</organism>
<dbReference type="EMBL" id="CM000650">
    <property type="protein sequence ID" value="EED88578.1"/>
    <property type="molecule type" value="Genomic_DNA"/>
</dbReference>
<evidence type="ECO:0000313" key="3">
    <source>
        <dbReference type="Proteomes" id="UP000001449"/>
    </source>
</evidence>
<protein>
    <submittedName>
        <fullName evidence="2">Uncharacterized protein</fullName>
    </submittedName>
</protein>
<accession>B8CDD3</accession>
<proteinExistence type="predicted"/>
<reference evidence="2 3" key="1">
    <citation type="journal article" date="2004" name="Science">
        <title>The genome of the diatom Thalassiosira pseudonana: ecology, evolution, and metabolism.</title>
        <authorList>
            <person name="Armbrust E.V."/>
            <person name="Berges J.A."/>
            <person name="Bowler C."/>
            <person name="Green B.R."/>
            <person name="Martinez D."/>
            <person name="Putnam N.H."/>
            <person name="Zhou S."/>
            <person name="Allen A.E."/>
            <person name="Apt K.E."/>
            <person name="Bechner M."/>
            <person name="Brzezinski M.A."/>
            <person name="Chaal B.K."/>
            <person name="Chiovitti A."/>
            <person name="Davis A.K."/>
            <person name="Demarest M.S."/>
            <person name="Detter J.C."/>
            <person name="Glavina T."/>
            <person name="Goodstein D."/>
            <person name="Hadi M.Z."/>
            <person name="Hellsten U."/>
            <person name="Hildebrand M."/>
            <person name="Jenkins B.D."/>
            <person name="Jurka J."/>
            <person name="Kapitonov V.V."/>
            <person name="Kroger N."/>
            <person name="Lau W.W."/>
            <person name="Lane T.W."/>
            <person name="Larimer F.W."/>
            <person name="Lippmeier J.C."/>
            <person name="Lucas S."/>
            <person name="Medina M."/>
            <person name="Montsant A."/>
            <person name="Obornik M."/>
            <person name="Parker M.S."/>
            <person name="Palenik B."/>
            <person name="Pazour G.J."/>
            <person name="Richardson P.M."/>
            <person name="Rynearson T.A."/>
            <person name="Saito M.A."/>
            <person name="Schwartz D.C."/>
            <person name="Thamatrakoln K."/>
            <person name="Valentin K."/>
            <person name="Vardi A."/>
            <person name="Wilkerson F.P."/>
            <person name="Rokhsar D.S."/>
        </authorList>
    </citation>
    <scope>NUCLEOTIDE SEQUENCE [LARGE SCALE GENOMIC DNA]</scope>
    <source>
        <strain evidence="2 3">CCMP1335</strain>
    </source>
</reference>
<evidence type="ECO:0000256" key="1">
    <source>
        <dbReference type="SAM" id="SignalP"/>
    </source>
</evidence>
<sequence length="331" mass="36485">MLPIVLLLWMWVGYLMGFVTFVVSQPASAGLPNDASSVTQVDPELFAKAITHAKTMNISTDPKHKQHQKQHQQLMDQLQSGDVEALYTVAQSLNQRGAGDDRITSVQLWHALADGPAAHVNSAVALGFSYAEVDKETALRYFVQAGEGKQDGSTGPHQAALFNAGRLFLELNDAASSLAYIRACASVDKHFPAYATQQLTSTCKEAYETLSSQIQKETTTPPGIHDAAEMFLYSSINEFPAPETKEFNIWKRALEYLDMYASMIHEGTVDGEISGRKKGQTYLLAAQQELDTLRNKYGGKFSQLQTYLFDIIVGRIQFLMTAMETGGSDEL</sequence>
<dbReference type="InParanoid" id="B8CDD3"/>
<evidence type="ECO:0000313" key="2">
    <source>
        <dbReference type="EMBL" id="EED88578.1"/>
    </source>
</evidence>
<dbReference type="Proteomes" id="UP000001449">
    <property type="component" value="Chromosome 15"/>
</dbReference>
<keyword evidence="1" id="KW-0732">Signal</keyword>
<dbReference type="PaxDb" id="35128-Thaps10143"/>
<dbReference type="InterPro" id="IPR011990">
    <property type="entry name" value="TPR-like_helical_dom_sf"/>
</dbReference>